<feature type="transmembrane region" description="Helical" evidence="1">
    <location>
        <begin position="6"/>
        <end position="27"/>
    </location>
</feature>
<protein>
    <submittedName>
        <fullName evidence="2">Uncharacterized protein</fullName>
    </submittedName>
</protein>
<dbReference type="Proteomes" id="UP000692954">
    <property type="component" value="Unassembled WGS sequence"/>
</dbReference>
<evidence type="ECO:0000313" key="2">
    <source>
        <dbReference type="EMBL" id="CAD8130612.1"/>
    </source>
</evidence>
<proteinExistence type="predicted"/>
<sequence length="86" mass="10581">MVQESYQILLKVLDVQFIQFQGIMIVMNYQRIILKRKGLQMFIRNHYKQERIYGQWVQVEVYQIVQKCIQRIQQVRVDLVRISIHE</sequence>
<keyword evidence="1" id="KW-0472">Membrane</keyword>
<keyword evidence="1" id="KW-1133">Transmembrane helix</keyword>
<evidence type="ECO:0000256" key="1">
    <source>
        <dbReference type="SAM" id="Phobius"/>
    </source>
</evidence>
<dbReference type="AlphaFoldDB" id="A0A8S1RTK0"/>
<comment type="caution">
    <text evidence="2">The sequence shown here is derived from an EMBL/GenBank/DDBJ whole genome shotgun (WGS) entry which is preliminary data.</text>
</comment>
<dbReference type="EMBL" id="CAJJDN010000307">
    <property type="protein sequence ID" value="CAD8130612.1"/>
    <property type="molecule type" value="Genomic_DNA"/>
</dbReference>
<accession>A0A8S1RTK0</accession>
<reference evidence="2" key="1">
    <citation type="submission" date="2021-01" db="EMBL/GenBank/DDBJ databases">
        <authorList>
            <consortium name="Genoscope - CEA"/>
            <person name="William W."/>
        </authorList>
    </citation>
    <scope>NUCLEOTIDE SEQUENCE</scope>
</reference>
<keyword evidence="1" id="KW-0812">Transmembrane</keyword>
<gene>
    <name evidence="2" type="ORF">PSON_ATCC_30995.1.T3070007</name>
</gene>
<keyword evidence="3" id="KW-1185">Reference proteome</keyword>
<evidence type="ECO:0000313" key="3">
    <source>
        <dbReference type="Proteomes" id="UP000692954"/>
    </source>
</evidence>
<name>A0A8S1RTK0_9CILI</name>
<organism evidence="2 3">
    <name type="scientific">Paramecium sonneborni</name>
    <dbReference type="NCBI Taxonomy" id="65129"/>
    <lineage>
        <taxon>Eukaryota</taxon>
        <taxon>Sar</taxon>
        <taxon>Alveolata</taxon>
        <taxon>Ciliophora</taxon>
        <taxon>Intramacronucleata</taxon>
        <taxon>Oligohymenophorea</taxon>
        <taxon>Peniculida</taxon>
        <taxon>Parameciidae</taxon>
        <taxon>Paramecium</taxon>
    </lineage>
</organism>